<dbReference type="Proteomes" id="UP000254927">
    <property type="component" value="Unassembled WGS sequence"/>
</dbReference>
<gene>
    <name evidence="3" type="ORF">NCTC10660_01366</name>
</gene>
<dbReference type="InterPro" id="IPR022742">
    <property type="entry name" value="Hydrolase_4"/>
</dbReference>
<reference evidence="3 4" key="1">
    <citation type="submission" date="2018-06" db="EMBL/GenBank/DDBJ databases">
        <authorList>
            <consortium name="Pathogen Informatics"/>
            <person name="Doyle S."/>
        </authorList>
    </citation>
    <scope>NUCLEOTIDE SEQUENCE [LARGE SCALE GENOMIC DNA]</scope>
    <source>
        <strain evidence="3 4">NCTC10660</strain>
    </source>
</reference>
<dbReference type="InterPro" id="IPR029058">
    <property type="entry name" value="AB_hydrolase_fold"/>
</dbReference>
<sequence length="278" mass="30386">MRPNRKLPLLFALLLGCSLFGLSSCAQQAFYYPDHADYGTPAQAELQHEDIFFQSEDGTRLHGWFIPAQNAGGLIPARATIIHFHGNAQNLSAHKEAVQWLPAHGYNVFLFDYRGYGLSEGRPNQAGLFADSNAALNYVRSRPDVDKNRLFVFGQSLGGTNAIAAVGAGNQAGIRAVAIESTFSSYSDIANDKFSGSGLLVRNTYSSRRFIGRISPVPLLLIHGTADQVIPDKHSQTLFDLAGEPKQLVLIPNGTHLGLQGKSGYEQLLLNFFNRHSE</sequence>
<dbReference type="AlphaFoldDB" id="A0A378TXY8"/>
<dbReference type="Pfam" id="PF12146">
    <property type="entry name" value="Hydrolase_4"/>
    <property type="match status" value="1"/>
</dbReference>
<organism evidence="3 4">
    <name type="scientific">Neisseria elongata</name>
    <dbReference type="NCBI Taxonomy" id="495"/>
    <lineage>
        <taxon>Bacteria</taxon>
        <taxon>Pseudomonadati</taxon>
        <taxon>Pseudomonadota</taxon>
        <taxon>Betaproteobacteria</taxon>
        <taxon>Neisseriales</taxon>
        <taxon>Neisseriaceae</taxon>
        <taxon>Neisseria</taxon>
    </lineage>
</organism>
<accession>A0A378TXY8</accession>
<evidence type="ECO:0000313" key="4">
    <source>
        <dbReference type="Proteomes" id="UP000254927"/>
    </source>
</evidence>
<feature type="signal peptide" evidence="1">
    <location>
        <begin position="1"/>
        <end position="28"/>
    </location>
</feature>
<dbReference type="EMBL" id="UGQW01000002">
    <property type="protein sequence ID" value="STZ67875.1"/>
    <property type="molecule type" value="Genomic_DNA"/>
</dbReference>
<evidence type="ECO:0000256" key="1">
    <source>
        <dbReference type="SAM" id="SignalP"/>
    </source>
</evidence>
<name>A0A378TXY8_NEIEL</name>
<dbReference type="RefSeq" id="WP_074895293.1">
    <property type="nucleotide sequence ID" value="NZ_CP031252.1"/>
</dbReference>
<feature type="domain" description="Serine aminopeptidase S33" evidence="2">
    <location>
        <begin position="76"/>
        <end position="182"/>
    </location>
</feature>
<dbReference type="SUPFAM" id="SSF53474">
    <property type="entry name" value="alpha/beta-Hydrolases"/>
    <property type="match status" value="1"/>
</dbReference>
<dbReference type="PANTHER" id="PTHR12277">
    <property type="entry name" value="ALPHA/BETA HYDROLASE DOMAIN-CONTAINING PROTEIN"/>
    <property type="match status" value="1"/>
</dbReference>
<protein>
    <submittedName>
        <fullName evidence="3">Uncharacterized conserved protein</fullName>
    </submittedName>
</protein>
<proteinExistence type="predicted"/>
<dbReference type="GeneID" id="93352351"/>
<evidence type="ECO:0000259" key="2">
    <source>
        <dbReference type="Pfam" id="PF12146"/>
    </source>
</evidence>
<feature type="chain" id="PRO_5016706058" evidence="1">
    <location>
        <begin position="29"/>
        <end position="278"/>
    </location>
</feature>
<dbReference type="Gene3D" id="3.40.50.1820">
    <property type="entry name" value="alpha/beta hydrolase"/>
    <property type="match status" value="1"/>
</dbReference>
<evidence type="ECO:0000313" key="3">
    <source>
        <dbReference type="EMBL" id="STZ67875.1"/>
    </source>
</evidence>
<dbReference type="PROSITE" id="PS51257">
    <property type="entry name" value="PROKAR_LIPOPROTEIN"/>
    <property type="match status" value="1"/>
</dbReference>
<keyword evidence="1" id="KW-0732">Signal</keyword>
<dbReference type="PANTHER" id="PTHR12277:SF81">
    <property type="entry name" value="PROTEIN ABHD13"/>
    <property type="match status" value="1"/>
</dbReference>